<evidence type="ECO:0000313" key="3">
    <source>
        <dbReference type="Proteomes" id="UP000242164"/>
    </source>
</evidence>
<dbReference type="Pfam" id="PF13751">
    <property type="entry name" value="DDE_Tnp_1_6"/>
    <property type="match status" value="1"/>
</dbReference>
<accession>A0AAX2CFI4</accession>
<feature type="domain" description="Transposase DDE" evidence="1">
    <location>
        <begin position="110"/>
        <end position="227"/>
    </location>
</feature>
<gene>
    <name evidence="2" type="ORF">BCB44BAC_01132</name>
</gene>
<dbReference type="PANTHER" id="PTHR33408">
    <property type="entry name" value="TRANSPOSASE"/>
    <property type="match status" value="1"/>
</dbReference>
<sequence>MRDGKPNGFHFLDHRTTDAKYNIITDTFITAGNIADSEPYLSRLQTQIEKFGFEVEAVALDAGYFTGYICKKLSEQNIFMVMGYRRFGKRNKDVPRSQFQYESETDVFACPMGCILEYATTDREGYRHYKSNPEDCAVCPLRDKCFSAKQKQKVLTHHIWEEYKDIARENKRTRTGKKLYKVRCSTIERSFADAKELHGYRYARFRGLKSVQMQAYLTAACQNMKKIALHLTKKGQVKGYFSDFYCFFLFFTHKTFNSYQSVGNPKGFPNTLKRRIYKNPPFSIKKSGKLPLFFLYLSFFPISLTCIKCPF</sequence>
<reference evidence="2 3" key="1">
    <citation type="submission" date="2016-08" db="EMBL/GenBank/DDBJ databases">
        <authorList>
            <person name="Loux V."/>
            <person name="Rue O."/>
        </authorList>
    </citation>
    <scope>NUCLEOTIDE SEQUENCE [LARGE SCALE GENOMIC DNA]</scope>
    <source>
        <strain evidence="2 3">AFSSA_08CEB44bac</strain>
    </source>
</reference>
<dbReference type="AlphaFoldDB" id="A0AAX2CFI4"/>
<evidence type="ECO:0000259" key="1">
    <source>
        <dbReference type="Pfam" id="PF13751"/>
    </source>
</evidence>
<name>A0AAX2CFI4_9BACI</name>
<comment type="caution">
    <text evidence="2">The sequence shown here is derived from an EMBL/GenBank/DDBJ whole genome shotgun (WGS) entry which is preliminary data.</text>
</comment>
<dbReference type="InterPro" id="IPR025668">
    <property type="entry name" value="Tnp_DDE_dom"/>
</dbReference>
<dbReference type="PANTHER" id="PTHR33408:SF2">
    <property type="entry name" value="TRANSPOSASE DDE DOMAIN-CONTAINING PROTEIN"/>
    <property type="match status" value="1"/>
</dbReference>
<evidence type="ECO:0000313" key="2">
    <source>
        <dbReference type="EMBL" id="SCL87444.1"/>
    </source>
</evidence>
<proteinExistence type="predicted"/>
<dbReference type="Proteomes" id="UP000242164">
    <property type="component" value="Unassembled WGS sequence"/>
</dbReference>
<protein>
    <recommendedName>
        <fullName evidence="1">Transposase DDE domain-containing protein</fullName>
    </recommendedName>
</protein>
<organism evidence="2 3">
    <name type="scientific">Bacillus cytotoxicus</name>
    <dbReference type="NCBI Taxonomy" id="580165"/>
    <lineage>
        <taxon>Bacteria</taxon>
        <taxon>Bacillati</taxon>
        <taxon>Bacillota</taxon>
        <taxon>Bacilli</taxon>
        <taxon>Bacillales</taxon>
        <taxon>Bacillaceae</taxon>
        <taxon>Bacillus</taxon>
        <taxon>Bacillus cereus group</taxon>
    </lineage>
</organism>
<dbReference type="EMBL" id="FMIK01000019">
    <property type="protein sequence ID" value="SCL87444.1"/>
    <property type="molecule type" value="Genomic_DNA"/>
</dbReference>